<sequence>MTTELLLAFTAYAFVTSITPGPNNTMLLVSGANFGFGPTIPHLLGVALGFSAMVLAVGLGVGSIFVLFPPLHAVLRYGGALYLLYLAWKIATSGGLGGGDAAARPMRFLQAVAFQWINPKAWIMAIGAVATYTPQNGYFLNIAIVSLIYLIINAPCIAAWAGFGTVLRGLLRQPLYLRLFNVGMALLLVASLYPLLMHA</sequence>
<protein>
    <submittedName>
        <fullName evidence="7">Protein AmbA</fullName>
    </submittedName>
</protein>
<evidence type="ECO:0000313" key="7">
    <source>
        <dbReference type="EMBL" id="GLS20902.1"/>
    </source>
</evidence>
<dbReference type="Pfam" id="PF01810">
    <property type="entry name" value="LysE"/>
    <property type="match status" value="1"/>
</dbReference>
<reference evidence="8" key="1">
    <citation type="journal article" date="2019" name="Int. J. Syst. Evol. Microbiol.">
        <title>The Global Catalogue of Microorganisms (GCM) 10K type strain sequencing project: providing services to taxonomists for standard genome sequencing and annotation.</title>
        <authorList>
            <consortium name="The Broad Institute Genomics Platform"/>
            <consortium name="The Broad Institute Genome Sequencing Center for Infectious Disease"/>
            <person name="Wu L."/>
            <person name="Ma J."/>
        </authorList>
    </citation>
    <scope>NUCLEOTIDE SEQUENCE [LARGE SCALE GENOMIC DNA]</scope>
    <source>
        <strain evidence="8">NBRC 101365</strain>
    </source>
</reference>
<accession>A0ABQ6CMN2</accession>
<evidence type="ECO:0000313" key="8">
    <source>
        <dbReference type="Proteomes" id="UP001156882"/>
    </source>
</evidence>
<comment type="caution">
    <text evidence="7">The sequence shown here is derived from an EMBL/GenBank/DDBJ whole genome shotgun (WGS) entry which is preliminary data.</text>
</comment>
<keyword evidence="2" id="KW-1003">Cell membrane</keyword>
<evidence type="ECO:0000256" key="3">
    <source>
        <dbReference type="ARBA" id="ARBA00022692"/>
    </source>
</evidence>
<proteinExistence type="predicted"/>
<dbReference type="EMBL" id="BSPC01000036">
    <property type="protein sequence ID" value="GLS20902.1"/>
    <property type="molecule type" value="Genomic_DNA"/>
</dbReference>
<keyword evidence="4 6" id="KW-1133">Transmembrane helix</keyword>
<organism evidence="7 8">
    <name type="scientific">Labrys miyagiensis</name>
    <dbReference type="NCBI Taxonomy" id="346912"/>
    <lineage>
        <taxon>Bacteria</taxon>
        <taxon>Pseudomonadati</taxon>
        <taxon>Pseudomonadota</taxon>
        <taxon>Alphaproteobacteria</taxon>
        <taxon>Hyphomicrobiales</taxon>
        <taxon>Xanthobacteraceae</taxon>
        <taxon>Labrys</taxon>
    </lineage>
</organism>
<gene>
    <name evidence="7" type="primary">ambA</name>
    <name evidence="7" type="ORF">GCM10007874_39190</name>
</gene>
<evidence type="ECO:0000256" key="6">
    <source>
        <dbReference type="SAM" id="Phobius"/>
    </source>
</evidence>
<evidence type="ECO:0000256" key="1">
    <source>
        <dbReference type="ARBA" id="ARBA00004651"/>
    </source>
</evidence>
<dbReference type="InterPro" id="IPR001123">
    <property type="entry name" value="LeuE-type"/>
</dbReference>
<evidence type="ECO:0000256" key="5">
    <source>
        <dbReference type="ARBA" id="ARBA00023136"/>
    </source>
</evidence>
<dbReference type="PANTHER" id="PTHR30086:SF20">
    <property type="entry name" value="ARGININE EXPORTER PROTEIN ARGO-RELATED"/>
    <property type="match status" value="1"/>
</dbReference>
<evidence type="ECO:0000256" key="2">
    <source>
        <dbReference type="ARBA" id="ARBA00022475"/>
    </source>
</evidence>
<dbReference type="RefSeq" id="WP_284313979.1">
    <property type="nucleotide sequence ID" value="NZ_BSPC01000036.1"/>
</dbReference>
<feature type="transmembrane region" description="Helical" evidence="6">
    <location>
        <begin position="175"/>
        <end position="196"/>
    </location>
</feature>
<name>A0ABQ6CMN2_9HYPH</name>
<keyword evidence="3 6" id="KW-0812">Transmembrane</keyword>
<keyword evidence="5 6" id="KW-0472">Membrane</keyword>
<keyword evidence="8" id="KW-1185">Reference proteome</keyword>
<dbReference type="PANTHER" id="PTHR30086">
    <property type="entry name" value="ARGININE EXPORTER PROTEIN ARGO"/>
    <property type="match status" value="1"/>
</dbReference>
<feature type="transmembrane region" description="Helical" evidence="6">
    <location>
        <begin position="80"/>
        <end position="99"/>
    </location>
</feature>
<evidence type="ECO:0000256" key="4">
    <source>
        <dbReference type="ARBA" id="ARBA00022989"/>
    </source>
</evidence>
<feature type="transmembrane region" description="Helical" evidence="6">
    <location>
        <begin position="138"/>
        <end position="163"/>
    </location>
</feature>
<feature type="transmembrane region" description="Helical" evidence="6">
    <location>
        <begin position="44"/>
        <end position="68"/>
    </location>
</feature>
<dbReference type="Proteomes" id="UP001156882">
    <property type="component" value="Unassembled WGS sequence"/>
</dbReference>
<comment type="subcellular location">
    <subcellularLocation>
        <location evidence="1">Cell membrane</location>
        <topology evidence="1">Multi-pass membrane protein</topology>
    </subcellularLocation>
</comment>